<evidence type="ECO:0000313" key="4">
    <source>
        <dbReference type="EMBL" id="OOG28095.1"/>
    </source>
</evidence>
<dbReference type="InterPro" id="IPR044005">
    <property type="entry name" value="DZR_2"/>
</dbReference>
<dbReference type="PANTHER" id="PTHR47505:SF1">
    <property type="entry name" value="DNA UTILIZATION PROTEIN YHGH"/>
    <property type="match status" value="1"/>
</dbReference>
<evidence type="ECO:0000313" key="5">
    <source>
        <dbReference type="Proteomes" id="UP000189462"/>
    </source>
</evidence>
<evidence type="ECO:0000256" key="1">
    <source>
        <dbReference type="ARBA" id="ARBA00008007"/>
    </source>
</evidence>
<comment type="similarity">
    <text evidence="1">Belongs to the ComF/GntX family.</text>
</comment>
<dbReference type="InterPro" id="IPR029057">
    <property type="entry name" value="PRTase-like"/>
</dbReference>
<dbReference type="GO" id="GO:0016757">
    <property type="term" value="F:glycosyltransferase activity"/>
    <property type="evidence" value="ECO:0007669"/>
    <property type="project" value="UniProtKB-KW"/>
</dbReference>
<dbReference type="AlphaFoldDB" id="A0A1V3NSK9"/>
<keyword evidence="5" id="KW-1185">Reference proteome</keyword>
<feature type="domain" description="Double zinc ribbon" evidence="3">
    <location>
        <begin position="15"/>
        <end position="71"/>
    </location>
</feature>
<evidence type="ECO:0000259" key="3">
    <source>
        <dbReference type="Pfam" id="PF18912"/>
    </source>
</evidence>
<gene>
    <name evidence="4" type="ORF">B1C78_02355</name>
</gene>
<name>A0A1V3NSK9_9GAMM</name>
<dbReference type="Proteomes" id="UP000189462">
    <property type="component" value="Unassembled WGS sequence"/>
</dbReference>
<dbReference type="EMBL" id="MVBK01000011">
    <property type="protein sequence ID" value="OOG28095.1"/>
    <property type="molecule type" value="Genomic_DNA"/>
</dbReference>
<dbReference type="InterPro" id="IPR051910">
    <property type="entry name" value="ComF/GntX_DNA_util-trans"/>
</dbReference>
<accession>A0A1V3NSK9</accession>
<sequence>MKHTAQWTAGLMDTLLRVLYPPLCMVCRAPGHDDLDICAPCRCELPWFTRGCRLCARVLPEGAGPVCGACLRRPPPFDATRAAFHYGPPLDRLVAAFKYRGRLAQGRLLAQLWTEALSAPTPLPDLILPVPLHPRRLRERGFNQALELARPLARTLDIPLAPALIRRVVPTPPQQTLRGRERRRNVRHAFEIAPVLAAHPPRSVALVDDVMTTGSTVDEIARVLKRAGVERVEVWVLARA</sequence>
<reference evidence="4 5" key="1">
    <citation type="submission" date="2017-02" db="EMBL/GenBank/DDBJ databases">
        <title>Genomic diversity within the haloalkaliphilic genus Thioalkalivibrio.</title>
        <authorList>
            <person name="Ahn A.-C."/>
            <person name="Meier-Kolthoff J."/>
            <person name="Overmars L."/>
            <person name="Richter M."/>
            <person name="Woyke T."/>
            <person name="Sorokin D.Y."/>
            <person name="Muyzer G."/>
        </authorList>
    </citation>
    <scope>NUCLEOTIDE SEQUENCE [LARGE SCALE GENOMIC DNA]</scope>
    <source>
        <strain evidence="4 5">ALJD</strain>
    </source>
</reference>
<dbReference type="SUPFAM" id="SSF53271">
    <property type="entry name" value="PRTase-like"/>
    <property type="match status" value="1"/>
</dbReference>
<dbReference type="InterPro" id="IPR000836">
    <property type="entry name" value="PRTase_dom"/>
</dbReference>
<dbReference type="STRING" id="108003.B1C78_02355"/>
<keyword evidence="4" id="KW-0808">Transferase</keyword>
<dbReference type="Pfam" id="PF18912">
    <property type="entry name" value="DZR_2"/>
    <property type="match status" value="1"/>
</dbReference>
<protein>
    <submittedName>
        <fullName evidence="4">Amidophosphoribosyltransferase</fullName>
    </submittedName>
</protein>
<dbReference type="Gene3D" id="3.40.50.2020">
    <property type="match status" value="1"/>
</dbReference>
<dbReference type="Pfam" id="PF00156">
    <property type="entry name" value="Pribosyltran"/>
    <property type="match status" value="1"/>
</dbReference>
<feature type="domain" description="Phosphoribosyltransferase" evidence="2">
    <location>
        <begin position="145"/>
        <end position="238"/>
    </location>
</feature>
<dbReference type="PANTHER" id="PTHR47505">
    <property type="entry name" value="DNA UTILIZATION PROTEIN YHGH"/>
    <property type="match status" value="1"/>
</dbReference>
<dbReference type="CDD" id="cd06223">
    <property type="entry name" value="PRTases_typeI"/>
    <property type="match status" value="1"/>
</dbReference>
<proteinExistence type="inferred from homology"/>
<keyword evidence="4" id="KW-0328">Glycosyltransferase</keyword>
<comment type="caution">
    <text evidence="4">The sequence shown here is derived from an EMBL/GenBank/DDBJ whole genome shotgun (WGS) entry which is preliminary data.</text>
</comment>
<evidence type="ECO:0000259" key="2">
    <source>
        <dbReference type="Pfam" id="PF00156"/>
    </source>
</evidence>
<dbReference type="OrthoDB" id="9793412at2"/>
<organism evidence="4 5">
    <name type="scientific">Thioalkalivibrio denitrificans</name>
    <dbReference type="NCBI Taxonomy" id="108003"/>
    <lineage>
        <taxon>Bacteria</taxon>
        <taxon>Pseudomonadati</taxon>
        <taxon>Pseudomonadota</taxon>
        <taxon>Gammaproteobacteria</taxon>
        <taxon>Chromatiales</taxon>
        <taxon>Ectothiorhodospiraceae</taxon>
        <taxon>Thioalkalivibrio</taxon>
    </lineage>
</organism>